<dbReference type="PANTHER" id="PTHR10933">
    <property type="entry name" value="IMMUNOGLOBULIN-BINDING PROTEIN 1"/>
    <property type="match status" value="1"/>
</dbReference>
<name>A0AAW1RU05_9CHLO</name>
<dbReference type="GO" id="GO:0051721">
    <property type="term" value="F:protein phosphatase 2A binding"/>
    <property type="evidence" value="ECO:0007669"/>
    <property type="project" value="TreeGrafter"/>
</dbReference>
<feature type="region of interest" description="Disordered" evidence="1">
    <location>
        <begin position="316"/>
        <end position="368"/>
    </location>
</feature>
<dbReference type="GO" id="GO:0009966">
    <property type="term" value="P:regulation of signal transduction"/>
    <property type="evidence" value="ECO:0007669"/>
    <property type="project" value="InterPro"/>
</dbReference>
<feature type="compositionally biased region" description="Basic and acidic residues" evidence="1">
    <location>
        <begin position="332"/>
        <end position="357"/>
    </location>
</feature>
<dbReference type="AlphaFoldDB" id="A0AAW1RU05"/>
<comment type="caution">
    <text evidence="2">The sequence shown here is derived from an EMBL/GenBank/DDBJ whole genome shotgun (WGS) entry which is preliminary data.</text>
</comment>
<protein>
    <recommendedName>
        <fullName evidence="4">TAP42-like protein</fullName>
    </recommendedName>
</protein>
<dbReference type="Proteomes" id="UP001445335">
    <property type="component" value="Unassembled WGS sequence"/>
</dbReference>
<reference evidence="2 3" key="1">
    <citation type="journal article" date="2024" name="Nat. Commun.">
        <title>Phylogenomics reveals the evolutionary origins of lichenization in chlorophyte algae.</title>
        <authorList>
            <person name="Puginier C."/>
            <person name="Libourel C."/>
            <person name="Otte J."/>
            <person name="Skaloud P."/>
            <person name="Haon M."/>
            <person name="Grisel S."/>
            <person name="Petersen M."/>
            <person name="Berrin J.G."/>
            <person name="Delaux P.M."/>
            <person name="Dal Grande F."/>
            <person name="Keller J."/>
        </authorList>
    </citation>
    <scope>NUCLEOTIDE SEQUENCE [LARGE SCALE GENOMIC DNA]</scope>
    <source>
        <strain evidence="2 3">SAG 245.80</strain>
    </source>
</reference>
<organism evidence="2 3">
    <name type="scientific">Elliptochloris bilobata</name>
    <dbReference type="NCBI Taxonomy" id="381761"/>
    <lineage>
        <taxon>Eukaryota</taxon>
        <taxon>Viridiplantae</taxon>
        <taxon>Chlorophyta</taxon>
        <taxon>core chlorophytes</taxon>
        <taxon>Trebouxiophyceae</taxon>
        <taxon>Trebouxiophyceae incertae sedis</taxon>
        <taxon>Elliptochloris clade</taxon>
        <taxon>Elliptochloris</taxon>
    </lineage>
</organism>
<proteinExistence type="predicted"/>
<accession>A0AAW1RU05</accession>
<evidence type="ECO:0000313" key="2">
    <source>
        <dbReference type="EMBL" id="KAK9837140.1"/>
    </source>
</evidence>
<dbReference type="Gene3D" id="1.25.40.540">
    <property type="entry name" value="TAP42-like family"/>
    <property type="match status" value="1"/>
</dbReference>
<dbReference type="Pfam" id="PF04177">
    <property type="entry name" value="TAP42"/>
    <property type="match status" value="1"/>
</dbReference>
<dbReference type="InterPro" id="IPR038511">
    <property type="entry name" value="TAP42/TAP46-like_sf"/>
</dbReference>
<keyword evidence="3" id="KW-1185">Reference proteome</keyword>
<dbReference type="GO" id="GO:0005829">
    <property type="term" value="C:cytosol"/>
    <property type="evidence" value="ECO:0007669"/>
    <property type="project" value="TreeGrafter"/>
</dbReference>
<dbReference type="EMBL" id="JALJOU010000023">
    <property type="protein sequence ID" value="KAK9837140.1"/>
    <property type="molecule type" value="Genomic_DNA"/>
</dbReference>
<evidence type="ECO:0000256" key="1">
    <source>
        <dbReference type="SAM" id="MobiDB-lite"/>
    </source>
</evidence>
<dbReference type="InterPro" id="IPR007304">
    <property type="entry name" value="TAP46-like"/>
</dbReference>
<evidence type="ECO:0008006" key="4">
    <source>
        <dbReference type="Google" id="ProtNLM"/>
    </source>
</evidence>
<gene>
    <name evidence="2" type="ORF">WJX81_005866</name>
</gene>
<sequence>MTTAESANALPAEDIGFDLPLPVLFERACSLHDQAEVASLSTFTTQSAVDMLRRCSAMVDALGVFSRNEELEDVATADLRFLLIPKLLGDLLARTSLREPAERAAELDQAAAEYTRFLESSRQLGLARDQLDGADEAAPDDGSGGAAAGGSAAARRAAKIARFKLERSVRTRLEELGAQRLRRLCLAELEANDADGERGGGGDAEEDREAALLRLHLASVQAGEQRAMLMQEVDMLKRAAALPAEQRAAPPQPPPAELLAALRAAADSLGGGSGGGGAGDRRAAHRAAVFRPGIAAPTVTLAQQAEQELRAARAAEASAAKAEAARVAAQAADERAGGEAETQRQRAWDDWKDDHPRGAGNSKLRPMA</sequence>
<dbReference type="PANTHER" id="PTHR10933:SF9">
    <property type="entry name" value="IMMUNOGLOBULIN-BINDING PROTEIN 1"/>
    <property type="match status" value="1"/>
</dbReference>
<evidence type="ECO:0000313" key="3">
    <source>
        <dbReference type="Proteomes" id="UP001445335"/>
    </source>
</evidence>
<feature type="compositionally biased region" description="Low complexity" evidence="1">
    <location>
        <begin position="316"/>
        <end position="331"/>
    </location>
</feature>
<dbReference type="GO" id="GO:0035303">
    <property type="term" value="P:regulation of dephosphorylation"/>
    <property type="evidence" value="ECO:0007669"/>
    <property type="project" value="TreeGrafter"/>
</dbReference>